<dbReference type="Proteomes" id="UP000308133">
    <property type="component" value="Unassembled WGS sequence"/>
</dbReference>
<feature type="chain" id="PRO_5020268615" evidence="2">
    <location>
        <begin position="18"/>
        <end position="167"/>
    </location>
</feature>
<feature type="region of interest" description="Disordered" evidence="1">
    <location>
        <begin position="20"/>
        <end position="167"/>
    </location>
</feature>
<keyword evidence="2" id="KW-0732">Signal</keyword>
<feature type="compositionally biased region" description="Polar residues" evidence="1">
    <location>
        <begin position="128"/>
        <end position="144"/>
    </location>
</feature>
<dbReference type="AlphaFoldDB" id="A0A4U7AK07"/>
<feature type="compositionally biased region" description="Low complexity" evidence="1">
    <location>
        <begin position="100"/>
        <end position="113"/>
    </location>
</feature>
<feature type="signal peptide" evidence="2">
    <location>
        <begin position="1"/>
        <end position="17"/>
    </location>
</feature>
<organism evidence="3 4">
    <name type="scientific">Elsinoe australis</name>
    <dbReference type="NCBI Taxonomy" id="40998"/>
    <lineage>
        <taxon>Eukaryota</taxon>
        <taxon>Fungi</taxon>
        <taxon>Dikarya</taxon>
        <taxon>Ascomycota</taxon>
        <taxon>Pezizomycotina</taxon>
        <taxon>Dothideomycetes</taxon>
        <taxon>Dothideomycetidae</taxon>
        <taxon>Myriangiales</taxon>
        <taxon>Elsinoaceae</taxon>
        <taxon>Elsinoe</taxon>
    </lineage>
</organism>
<accession>A0A4U7AK07</accession>
<protein>
    <submittedName>
        <fullName evidence="3">Uncharacterized protein</fullName>
    </submittedName>
</protein>
<gene>
    <name evidence="3" type="ORF">C1H76_9551</name>
</gene>
<sequence>MKLLALALATSAALVAAADEKGGNGAGPSGNGPPTINTYFDPRYQPNTGLSLPSSSSGSPASGRFNPGRSQGTPNTPLPPYEQPPGYWDRVPPGGSRPVSTSGATSGTSGSSARPPQRPASDPGASGGRTSAPSSSTVQGWNTYGTGSQSAKSSGSKKSGAKSRRAV</sequence>
<evidence type="ECO:0000313" key="4">
    <source>
        <dbReference type="Proteomes" id="UP000308133"/>
    </source>
</evidence>
<evidence type="ECO:0000313" key="3">
    <source>
        <dbReference type="EMBL" id="TKX18283.1"/>
    </source>
</evidence>
<evidence type="ECO:0000256" key="1">
    <source>
        <dbReference type="SAM" id="MobiDB-lite"/>
    </source>
</evidence>
<feature type="compositionally biased region" description="Low complexity" evidence="1">
    <location>
        <begin position="49"/>
        <end position="63"/>
    </location>
</feature>
<feature type="compositionally biased region" description="Low complexity" evidence="1">
    <location>
        <begin position="145"/>
        <end position="158"/>
    </location>
</feature>
<reference evidence="3 4" key="1">
    <citation type="submission" date="2018-02" db="EMBL/GenBank/DDBJ databases">
        <title>Draft genome sequences of Elsinoe sp., causing black scab on jojoba.</title>
        <authorList>
            <person name="Stodart B."/>
            <person name="Jeffress S."/>
            <person name="Ash G."/>
            <person name="Arun Chinnappa K."/>
        </authorList>
    </citation>
    <scope>NUCLEOTIDE SEQUENCE [LARGE SCALE GENOMIC DNA]</scope>
    <source>
        <strain evidence="3 4">Hillstone_2</strain>
    </source>
</reference>
<proteinExistence type="predicted"/>
<dbReference type="EMBL" id="PTQR01000129">
    <property type="protein sequence ID" value="TKX18283.1"/>
    <property type="molecule type" value="Genomic_DNA"/>
</dbReference>
<name>A0A4U7AK07_9PEZI</name>
<evidence type="ECO:0000256" key="2">
    <source>
        <dbReference type="SAM" id="SignalP"/>
    </source>
</evidence>
<comment type="caution">
    <text evidence="3">The sequence shown here is derived from an EMBL/GenBank/DDBJ whole genome shotgun (WGS) entry which is preliminary data.</text>
</comment>